<keyword evidence="8 11" id="KW-0472">Membrane</keyword>
<dbReference type="PANTHER" id="PTHR24062">
    <property type="entry name" value="VOMERONASAL TYPE-1 RECEPTOR"/>
    <property type="match status" value="1"/>
</dbReference>
<keyword evidence="3 11" id="KW-1003">Cell membrane</keyword>
<sequence length="338" mass="38476">MLPKAMSSYVENIGTQLSCSAVFQETGDYFQNMLLLKNAIHSQAGIGLAANTFLFLVCIFTSFLDHRPKPTDLITCHLALVHMVMLLTMVFLVSPGLFESQNFWNDFKCRMFFYVNNVMRGLSICTTCLLSMLQAITISPSSSRVAKCKHKFTSYFTHVFVFLWSLSLSSRSYLIFYIVASSNMTQTNLLVLSKYCSLSPMNFIIRYLVFTLTTSSDIFFVGIMLLSSAHMVILLFRHQRRSQHLHSTRLSPRASPEKRAAQTILLLVGFFVLMYWMHFIISSFSVLLSAHGPVVQDVQTLVFNIYASASPLVLLSSDKRIINTVKNMQQKLHRFLKT</sequence>
<evidence type="ECO:0000256" key="8">
    <source>
        <dbReference type="ARBA" id="ARBA00023136"/>
    </source>
</evidence>
<dbReference type="Proteomes" id="UP000694923">
    <property type="component" value="Unplaced"/>
</dbReference>
<dbReference type="PRINTS" id="PR01534">
    <property type="entry name" value="VOMERONASL1R"/>
</dbReference>
<keyword evidence="9 11" id="KW-0675">Receptor</keyword>
<dbReference type="Gene3D" id="1.20.1070.10">
    <property type="entry name" value="Rhodopsin 7-helix transmembrane proteins"/>
    <property type="match status" value="1"/>
</dbReference>
<evidence type="ECO:0000256" key="10">
    <source>
        <dbReference type="ARBA" id="ARBA00023224"/>
    </source>
</evidence>
<evidence type="ECO:0000313" key="14">
    <source>
        <dbReference type="RefSeq" id="XP_008587993.1"/>
    </source>
</evidence>
<keyword evidence="5 11" id="KW-0812">Transmembrane</keyword>
<dbReference type="Pfam" id="PF03402">
    <property type="entry name" value="V1R"/>
    <property type="match status" value="1"/>
</dbReference>
<feature type="domain" description="G-protein coupled receptors family 1 profile" evidence="12">
    <location>
        <begin position="50"/>
        <end position="314"/>
    </location>
</feature>
<dbReference type="RefSeq" id="XP_008587993.1">
    <property type="nucleotide sequence ID" value="XM_008589771.1"/>
</dbReference>
<accession>A0ABM0S552</accession>
<keyword evidence="13" id="KW-1185">Reference proteome</keyword>
<dbReference type="InterPro" id="IPR017452">
    <property type="entry name" value="GPCR_Rhodpsn_7TM"/>
</dbReference>
<keyword evidence="6 11" id="KW-1133">Transmembrane helix</keyword>
<protein>
    <recommendedName>
        <fullName evidence="11">Vomeronasal type-1 receptor</fullName>
    </recommendedName>
</protein>
<comment type="subcellular location">
    <subcellularLocation>
        <location evidence="1 11">Cell membrane</location>
        <topology evidence="1 11">Multi-pass membrane protein</topology>
    </subcellularLocation>
</comment>
<dbReference type="InterPro" id="IPR004072">
    <property type="entry name" value="Vmron_rcpt_1"/>
</dbReference>
<evidence type="ECO:0000256" key="1">
    <source>
        <dbReference type="ARBA" id="ARBA00004651"/>
    </source>
</evidence>
<evidence type="ECO:0000256" key="5">
    <source>
        <dbReference type="ARBA" id="ARBA00022692"/>
    </source>
</evidence>
<evidence type="ECO:0000259" key="12">
    <source>
        <dbReference type="PROSITE" id="PS50262"/>
    </source>
</evidence>
<comment type="similarity">
    <text evidence="2 11">Belongs to the G-protein coupled receptor 1 family.</text>
</comment>
<feature type="transmembrane region" description="Helical" evidence="11">
    <location>
        <begin position="218"/>
        <end position="236"/>
    </location>
</feature>
<dbReference type="PROSITE" id="PS50262">
    <property type="entry name" value="G_PROTEIN_RECEP_F1_2"/>
    <property type="match status" value="1"/>
</dbReference>
<evidence type="ECO:0000313" key="13">
    <source>
        <dbReference type="Proteomes" id="UP000694923"/>
    </source>
</evidence>
<keyword evidence="7 11" id="KW-0297">G-protein coupled receptor</keyword>
<dbReference type="SUPFAM" id="SSF81321">
    <property type="entry name" value="Family A G protein-coupled receptor-like"/>
    <property type="match status" value="1"/>
</dbReference>
<evidence type="ECO:0000256" key="7">
    <source>
        <dbReference type="ARBA" id="ARBA00023040"/>
    </source>
</evidence>
<feature type="transmembrane region" description="Helical" evidence="11">
    <location>
        <begin position="298"/>
        <end position="316"/>
    </location>
</feature>
<feature type="transmembrane region" description="Helical" evidence="11">
    <location>
        <begin position="118"/>
        <end position="138"/>
    </location>
</feature>
<dbReference type="GeneID" id="103605186"/>
<evidence type="ECO:0000256" key="11">
    <source>
        <dbReference type="RuleBase" id="RU364061"/>
    </source>
</evidence>
<evidence type="ECO:0000256" key="3">
    <source>
        <dbReference type="ARBA" id="ARBA00022475"/>
    </source>
</evidence>
<evidence type="ECO:0000256" key="9">
    <source>
        <dbReference type="ARBA" id="ARBA00023170"/>
    </source>
</evidence>
<feature type="transmembrane region" description="Helical" evidence="11">
    <location>
        <begin position="263"/>
        <end position="286"/>
    </location>
</feature>
<evidence type="ECO:0000256" key="4">
    <source>
        <dbReference type="ARBA" id="ARBA00022507"/>
    </source>
</evidence>
<organism evidence="13 14">
    <name type="scientific">Galeopterus variegatus</name>
    <name type="common">Malayan flying lemur</name>
    <name type="synonym">Cynocephalus variegatus</name>
    <dbReference type="NCBI Taxonomy" id="482537"/>
    <lineage>
        <taxon>Eukaryota</taxon>
        <taxon>Metazoa</taxon>
        <taxon>Chordata</taxon>
        <taxon>Craniata</taxon>
        <taxon>Vertebrata</taxon>
        <taxon>Euteleostomi</taxon>
        <taxon>Mammalia</taxon>
        <taxon>Eutheria</taxon>
        <taxon>Euarchontoglires</taxon>
        <taxon>Dermoptera</taxon>
        <taxon>Cynocephalidae</taxon>
        <taxon>Galeopterus</taxon>
    </lineage>
</organism>
<keyword evidence="10 11" id="KW-0807">Transducer</keyword>
<proteinExistence type="inferred from homology"/>
<name>A0ABM0S552_GALVR</name>
<evidence type="ECO:0000256" key="6">
    <source>
        <dbReference type="ARBA" id="ARBA00022989"/>
    </source>
</evidence>
<feature type="transmembrane region" description="Helical" evidence="11">
    <location>
        <begin position="44"/>
        <end position="64"/>
    </location>
</feature>
<feature type="transmembrane region" description="Helical" evidence="11">
    <location>
        <begin position="159"/>
        <end position="180"/>
    </location>
</feature>
<gene>
    <name evidence="14" type="primary">LOC103605186</name>
</gene>
<evidence type="ECO:0000256" key="2">
    <source>
        <dbReference type="ARBA" id="ARBA00010663"/>
    </source>
</evidence>
<keyword evidence="4 11" id="KW-0589">Pheromone response</keyword>
<reference evidence="14" key="1">
    <citation type="submission" date="2025-08" db="UniProtKB">
        <authorList>
            <consortium name="RefSeq"/>
        </authorList>
    </citation>
    <scope>IDENTIFICATION</scope>
</reference>
<feature type="transmembrane region" description="Helical" evidence="11">
    <location>
        <begin position="76"/>
        <end position="98"/>
    </location>
</feature>